<dbReference type="InterPro" id="IPR036397">
    <property type="entry name" value="RNaseH_sf"/>
</dbReference>
<keyword evidence="3" id="KW-0540">Nuclease</keyword>
<dbReference type="CDD" id="cd16962">
    <property type="entry name" value="RuvC"/>
    <property type="match status" value="1"/>
</dbReference>
<keyword evidence="5" id="KW-0255">Endonuclease</keyword>
<evidence type="ECO:0000256" key="10">
    <source>
        <dbReference type="ARBA" id="ARBA00023172"/>
    </source>
</evidence>
<name>A0A381NC62_9ZZZZ</name>
<feature type="region of interest" description="Disordered" evidence="12">
    <location>
        <begin position="121"/>
        <end position="149"/>
    </location>
</feature>
<protein>
    <submittedName>
        <fullName evidence="13">Uncharacterized protein</fullName>
    </submittedName>
</protein>
<evidence type="ECO:0000256" key="12">
    <source>
        <dbReference type="SAM" id="MobiDB-lite"/>
    </source>
</evidence>
<accession>A0A381NC62</accession>
<proteinExistence type="inferred from homology"/>
<dbReference type="GO" id="GO:0046872">
    <property type="term" value="F:metal ion binding"/>
    <property type="evidence" value="ECO:0007669"/>
    <property type="project" value="UniProtKB-KW"/>
</dbReference>
<dbReference type="GO" id="GO:0006281">
    <property type="term" value="P:DNA repair"/>
    <property type="evidence" value="ECO:0007669"/>
    <property type="project" value="UniProtKB-KW"/>
</dbReference>
<dbReference type="InterPro" id="IPR020563">
    <property type="entry name" value="X-over_junc_endoDNase_Mg_BS"/>
</dbReference>
<keyword evidence="7" id="KW-0378">Hydrolase</keyword>
<gene>
    <name evidence="13" type="ORF">METZ01_LOCUS5045</name>
</gene>
<sequence length="149" mass="15941">VTVSPRLPFSERLTGIYDGLTSLLAKYQPACVAIENVFYARNVSSALKLGHARGVAMLAAAKAGLTVTEYAPTEVKRAVVGYGRADKTQVREMVMLLLGLDTAPSPDDASDALAIAVCHANSASGPPETRGVSSGPRSWRQYRPRDRRP</sequence>
<evidence type="ECO:0000256" key="5">
    <source>
        <dbReference type="ARBA" id="ARBA00022759"/>
    </source>
</evidence>
<evidence type="ECO:0000256" key="7">
    <source>
        <dbReference type="ARBA" id="ARBA00022801"/>
    </source>
</evidence>
<keyword evidence="8" id="KW-0460">Magnesium</keyword>
<evidence type="ECO:0000256" key="8">
    <source>
        <dbReference type="ARBA" id="ARBA00022842"/>
    </source>
</evidence>
<dbReference type="PRINTS" id="PR00696">
    <property type="entry name" value="RSOLVASERUVC"/>
</dbReference>
<dbReference type="Gene3D" id="3.30.420.10">
    <property type="entry name" value="Ribonuclease H-like superfamily/Ribonuclease H"/>
    <property type="match status" value="1"/>
</dbReference>
<dbReference type="HAMAP" id="MF_00034">
    <property type="entry name" value="RuvC"/>
    <property type="match status" value="1"/>
</dbReference>
<dbReference type="FunFam" id="3.30.420.10:FF:000002">
    <property type="entry name" value="Crossover junction endodeoxyribonuclease RuvC"/>
    <property type="match status" value="1"/>
</dbReference>
<evidence type="ECO:0000256" key="1">
    <source>
        <dbReference type="ARBA" id="ARBA00009518"/>
    </source>
</evidence>
<dbReference type="NCBIfam" id="TIGR00228">
    <property type="entry name" value="ruvC"/>
    <property type="match status" value="1"/>
</dbReference>
<keyword evidence="11" id="KW-0234">DNA repair</keyword>
<dbReference type="PANTHER" id="PTHR30194">
    <property type="entry name" value="CROSSOVER JUNCTION ENDODEOXYRIBONUCLEASE RUVC"/>
    <property type="match status" value="1"/>
</dbReference>
<dbReference type="Pfam" id="PF02075">
    <property type="entry name" value="RuvC"/>
    <property type="match status" value="1"/>
</dbReference>
<evidence type="ECO:0000256" key="4">
    <source>
        <dbReference type="ARBA" id="ARBA00022723"/>
    </source>
</evidence>
<feature type="non-terminal residue" evidence="13">
    <location>
        <position position="1"/>
    </location>
</feature>
<keyword evidence="10" id="KW-0233">DNA recombination</keyword>
<evidence type="ECO:0000256" key="9">
    <source>
        <dbReference type="ARBA" id="ARBA00023125"/>
    </source>
</evidence>
<dbReference type="EMBL" id="UINC01000261">
    <property type="protein sequence ID" value="SUZ52191.1"/>
    <property type="molecule type" value="Genomic_DNA"/>
</dbReference>
<dbReference type="GO" id="GO:0006310">
    <property type="term" value="P:DNA recombination"/>
    <property type="evidence" value="ECO:0007669"/>
    <property type="project" value="UniProtKB-KW"/>
</dbReference>
<evidence type="ECO:0000256" key="2">
    <source>
        <dbReference type="ARBA" id="ARBA00022490"/>
    </source>
</evidence>
<keyword evidence="4" id="KW-0479">Metal-binding</keyword>
<dbReference type="GO" id="GO:0003677">
    <property type="term" value="F:DNA binding"/>
    <property type="evidence" value="ECO:0007669"/>
    <property type="project" value="UniProtKB-KW"/>
</dbReference>
<comment type="similarity">
    <text evidence="1">Belongs to the RuvC family.</text>
</comment>
<evidence type="ECO:0000256" key="6">
    <source>
        <dbReference type="ARBA" id="ARBA00022763"/>
    </source>
</evidence>
<evidence type="ECO:0000256" key="3">
    <source>
        <dbReference type="ARBA" id="ARBA00022722"/>
    </source>
</evidence>
<dbReference type="PANTHER" id="PTHR30194:SF3">
    <property type="entry name" value="CROSSOVER JUNCTION ENDODEOXYRIBONUCLEASE RUVC"/>
    <property type="match status" value="1"/>
</dbReference>
<keyword evidence="9" id="KW-0238">DNA-binding</keyword>
<dbReference type="SUPFAM" id="SSF53098">
    <property type="entry name" value="Ribonuclease H-like"/>
    <property type="match status" value="1"/>
</dbReference>
<dbReference type="AlphaFoldDB" id="A0A381NC62"/>
<dbReference type="InterPro" id="IPR012337">
    <property type="entry name" value="RNaseH-like_sf"/>
</dbReference>
<dbReference type="PROSITE" id="PS01321">
    <property type="entry name" value="RUVC"/>
    <property type="match status" value="1"/>
</dbReference>
<reference evidence="13" key="1">
    <citation type="submission" date="2018-05" db="EMBL/GenBank/DDBJ databases">
        <authorList>
            <person name="Lanie J.A."/>
            <person name="Ng W.-L."/>
            <person name="Kazmierczak K.M."/>
            <person name="Andrzejewski T.M."/>
            <person name="Davidsen T.M."/>
            <person name="Wayne K.J."/>
            <person name="Tettelin H."/>
            <person name="Glass J.I."/>
            <person name="Rusch D."/>
            <person name="Podicherti R."/>
            <person name="Tsui H.-C.T."/>
            <person name="Winkler M.E."/>
        </authorList>
    </citation>
    <scope>NUCLEOTIDE SEQUENCE</scope>
</reference>
<dbReference type="InterPro" id="IPR002176">
    <property type="entry name" value="X-over_junc_endoDNase_RuvC"/>
</dbReference>
<keyword evidence="2" id="KW-0963">Cytoplasm</keyword>
<keyword evidence="6" id="KW-0227">DNA damage</keyword>
<dbReference type="GO" id="GO:0008821">
    <property type="term" value="F:crossover junction DNA endonuclease activity"/>
    <property type="evidence" value="ECO:0007669"/>
    <property type="project" value="InterPro"/>
</dbReference>
<evidence type="ECO:0000313" key="13">
    <source>
        <dbReference type="EMBL" id="SUZ52191.1"/>
    </source>
</evidence>
<feature type="compositionally biased region" description="Basic residues" evidence="12">
    <location>
        <begin position="140"/>
        <end position="149"/>
    </location>
</feature>
<evidence type="ECO:0000256" key="11">
    <source>
        <dbReference type="ARBA" id="ARBA00023204"/>
    </source>
</evidence>
<organism evidence="13">
    <name type="scientific">marine metagenome</name>
    <dbReference type="NCBI Taxonomy" id="408172"/>
    <lineage>
        <taxon>unclassified sequences</taxon>
        <taxon>metagenomes</taxon>
        <taxon>ecological metagenomes</taxon>
    </lineage>
</organism>